<name>A0AAV3Q2W5_LITER</name>
<dbReference type="PANTHER" id="PTHR48435:SF1">
    <property type="entry name" value="POLYPROTEIN"/>
    <property type="match status" value="1"/>
</dbReference>
<dbReference type="EMBL" id="BAABME010003338">
    <property type="protein sequence ID" value="GAA0158392.1"/>
    <property type="molecule type" value="Genomic_DNA"/>
</dbReference>
<dbReference type="InterPro" id="IPR053098">
    <property type="entry name" value="Petuviruses_polyprotein"/>
</dbReference>
<reference evidence="1 2" key="1">
    <citation type="submission" date="2024-01" db="EMBL/GenBank/DDBJ databases">
        <title>The complete chloroplast genome sequence of Lithospermum erythrorhizon: insights into the phylogenetic relationship among Boraginaceae species and the maternal lineages of purple gromwells.</title>
        <authorList>
            <person name="Okada T."/>
            <person name="Watanabe K."/>
        </authorList>
    </citation>
    <scope>NUCLEOTIDE SEQUENCE [LARGE SCALE GENOMIC DNA]</scope>
</reference>
<evidence type="ECO:0000313" key="2">
    <source>
        <dbReference type="Proteomes" id="UP001454036"/>
    </source>
</evidence>
<gene>
    <name evidence="1" type="ORF">LIER_15436</name>
</gene>
<evidence type="ECO:0000313" key="1">
    <source>
        <dbReference type="EMBL" id="GAA0158392.1"/>
    </source>
</evidence>
<protein>
    <recommendedName>
        <fullName evidence="3">Polyprotein</fullName>
    </recommendedName>
</protein>
<dbReference type="Proteomes" id="UP001454036">
    <property type="component" value="Unassembled WGS sequence"/>
</dbReference>
<dbReference type="AlphaFoldDB" id="A0AAV3Q2W5"/>
<comment type="caution">
    <text evidence="1">The sequence shown here is derived from an EMBL/GenBank/DDBJ whole genome shotgun (WGS) entry which is preliminary data.</text>
</comment>
<proteinExistence type="predicted"/>
<evidence type="ECO:0008006" key="3">
    <source>
        <dbReference type="Google" id="ProtNLM"/>
    </source>
</evidence>
<sequence length="139" mass="16231">MAKFHGRLRQWWITLGSYRQLQIRQAPTIDSLIAYIHNKFLGALEYYTTQAREEYLAMKCCSFKRKDLGKHYERMSKTFYALGGIDDVNLKQAYLNSLPEPLENETGRTLSMNNMALHTTTFRKVYQTSIAALEKLCNH</sequence>
<dbReference type="PANTHER" id="PTHR48435">
    <property type="entry name" value="POLYPROTEIN"/>
    <property type="match status" value="1"/>
</dbReference>
<accession>A0AAV3Q2W5</accession>
<keyword evidence="2" id="KW-1185">Reference proteome</keyword>
<organism evidence="1 2">
    <name type="scientific">Lithospermum erythrorhizon</name>
    <name type="common">Purple gromwell</name>
    <name type="synonym">Lithospermum officinale var. erythrorhizon</name>
    <dbReference type="NCBI Taxonomy" id="34254"/>
    <lineage>
        <taxon>Eukaryota</taxon>
        <taxon>Viridiplantae</taxon>
        <taxon>Streptophyta</taxon>
        <taxon>Embryophyta</taxon>
        <taxon>Tracheophyta</taxon>
        <taxon>Spermatophyta</taxon>
        <taxon>Magnoliopsida</taxon>
        <taxon>eudicotyledons</taxon>
        <taxon>Gunneridae</taxon>
        <taxon>Pentapetalae</taxon>
        <taxon>asterids</taxon>
        <taxon>lamiids</taxon>
        <taxon>Boraginales</taxon>
        <taxon>Boraginaceae</taxon>
        <taxon>Boraginoideae</taxon>
        <taxon>Lithospermeae</taxon>
        <taxon>Lithospermum</taxon>
    </lineage>
</organism>